<dbReference type="AlphaFoldDB" id="A0A9P7Z8K4"/>
<comment type="subcellular location">
    <subcellularLocation>
        <location evidence="1">Membrane</location>
        <topology evidence="1">Multi-pass membrane protein</topology>
    </subcellularLocation>
</comment>
<protein>
    <recommendedName>
        <fullName evidence="10">Short-chain dehydrogenase/reductase 3</fullName>
    </recommendedName>
    <alternativeName>
        <fullName evidence="11">Retinal short-chain dehydrogenase/reductase 1</fullName>
    </alternativeName>
</protein>
<keyword evidence="6" id="KW-0560">Oxidoreductase</keyword>
<evidence type="ECO:0000256" key="12">
    <source>
        <dbReference type="RuleBase" id="RU000363"/>
    </source>
</evidence>
<dbReference type="Proteomes" id="UP000887226">
    <property type="component" value="Unassembled WGS sequence"/>
</dbReference>
<comment type="similarity">
    <text evidence="2 12">Belongs to the short-chain dehydrogenases/reductases (SDR) family.</text>
</comment>
<gene>
    <name evidence="14" type="ORF">BJ878DRAFT_195063</name>
</gene>
<dbReference type="GO" id="GO:0016020">
    <property type="term" value="C:membrane"/>
    <property type="evidence" value="ECO:0007669"/>
    <property type="project" value="UniProtKB-SubCell"/>
</dbReference>
<evidence type="ECO:0000256" key="7">
    <source>
        <dbReference type="ARBA" id="ARBA00023098"/>
    </source>
</evidence>
<feature type="transmembrane region" description="Helical" evidence="13">
    <location>
        <begin position="46"/>
        <end position="65"/>
    </location>
</feature>
<evidence type="ECO:0000313" key="14">
    <source>
        <dbReference type="EMBL" id="KAG9247346.1"/>
    </source>
</evidence>
<evidence type="ECO:0000256" key="6">
    <source>
        <dbReference type="ARBA" id="ARBA00023002"/>
    </source>
</evidence>
<keyword evidence="5 13" id="KW-1133">Transmembrane helix</keyword>
<keyword evidence="3 13" id="KW-0812">Transmembrane</keyword>
<evidence type="ECO:0000256" key="9">
    <source>
        <dbReference type="ARBA" id="ARBA00059620"/>
    </source>
</evidence>
<accession>A0A9P7Z8K4</accession>
<evidence type="ECO:0000256" key="10">
    <source>
        <dbReference type="ARBA" id="ARBA00068717"/>
    </source>
</evidence>
<organism evidence="14 15">
    <name type="scientific">Calycina marina</name>
    <dbReference type="NCBI Taxonomy" id="1763456"/>
    <lineage>
        <taxon>Eukaryota</taxon>
        <taxon>Fungi</taxon>
        <taxon>Dikarya</taxon>
        <taxon>Ascomycota</taxon>
        <taxon>Pezizomycotina</taxon>
        <taxon>Leotiomycetes</taxon>
        <taxon>Helotiales</taxon>
        <taxon>Pezizellaceae</taxon>
        <taxon>Calycina</taxon>
    </lineage>
</organism>
<keyword evidence="4" id="KW-0521">NADP</keyword>
<evidence type="ECO:0000256" key="11">
    <source>
        <dbReference type="ARBA" id="ARBA00082544"/>
    </source>
</evidence>
<evidence type="ECO:0000256" key="3">
    <source>
        <dbReference type="ARBA" id="ARBA00022692"/>
    </source>
</evidence>
<evidence type="ECO:0000256" key="1">
    <source>
        <dbReference type="ARBA" id="ARBA00004141"/>
    </source>
</evidence>
<dbReference type="PRINTS" id="PR00081">
    <property type="entry name" value="GDHRDH"/>
</dbReference>
<evidence type="ECO:0000256" key="5">
    <source>
        <dbReference type="ARBA" id="ARBA00022989"/>
    </source>
</evidence>
<dbReference type="Gene3D" id="3.40.50.720">
    <property type="entry name" value="NAD(P)-binding Rossmann-like Domain"/>
    <property type="match status" value="1"/>
</dbReference>
<dbReference type="PROSITE" id="PS00061">
    <property type="entry name" value="ADH_SHORT"/>
    <property type="match status" value="1"/>
</dbReference>
<evidence type="ECO:0000256" key="8">
    <source>
        <dbReference type="ARBA" id="ARBA00023136"/>
    </source>
</evidence>
<dbReference type="InterPro" id="IPR002347">
    <property type="entry name" value="SDR_fam"/>
</dbReference>
<dbReference type="Pfam" id="PF00106">
    <property type="entry name" value="adh_short"/>
    <property type="match status" value="1"/>
</dbReference>
<keyword evidence="8 13" id="KW-0472">Membrane</keyword>
<dbReference type="InterPro" id="IPR020904">
    <property type="entry name" value="Sc_DH/Rdtase_CS"/>
</dbReference>
<evidence type="ECO:0000256" key="4">
    <source>
        <dbReference type="ARBA" id="ARBA00022857"/>
    </source>
</evidence>
<evidence type="ECO:0000313" key="15">
    <source>
        <dbReference type="Proteomes" id="UP000887226"/>
    </source>
</evidence>
<dbReference type="GO" id="GO:0052650">
    <property type="term" value="F:all-trans-retinol dehydrogenase (NADP+) activity"/>
    <property type="evidence" value="ECO:0007669"/>
    <property type="project" value="UniProtKB-ARBA"/>
</dbReference>
<reference evidence="14" key="1">
    <citation type="journal article" date="2021" name="IMA Fungus">
        <title>Genomic characterization of three marine fungi, including Emericellopsis atlantica sp. nov. with signatures of a generalist lifestyle and marine biomass degradation.</title>
        <authorList>
            <person name="Hagestad O.C."/>
            <person name="Hou L."/>
            <person name="Andersen J.H."/>
            <person name="Hansen E.H."/>
            <person name="Altermark B."/>
            <person name="Li C."/>
            <person name="Kuhnert E."/>
            <person name="Cox R.J."/>
            <person name="Crous P.W."/>
            <person name="Spatafora J.W."/>
            <person name="Lail K."/>
            <person name="Amirebrahimi M."/>
            <person name="Lipzen A."/>
            <person name="Pangilinan J."/>
            <person name="Andreopoulos W."/>
            <person name="Hayes R.D."/>
            <person name="Ng V."/>
            <person name="Grigoriev I.V."/>
            <person name="Jackson S.A."/>
            <person name="Sutton T.D.S."/>
            <person name="Dobson A.D.W."/>
            <person name="Rama T."/>
        </authorList>
    </citation>
    <scope>NUCLEOTIDE SEQUENCE</scope>
    <source>
        <strain evidence="14">TRa3180A</strain>
    </source>
</reference>
<comment type="function">
    <text evidence="9">Catalyzes the reduction of all-trans-retinal to all-trans-retinol in the presence of NADPH.</text>
</comment>
<evidence type="ECO:0000256" key="2">
    <source>
        <dbReference type="ARBA" id="ARBA00006484"/>
    </source>
</evidence>
<keyword evidence="7" id="KW-0443">Lipid metabolism</keyword>
<dbReference type="SUPFAM" id="SSF51735">
    <property type="entry name" value="NAD(P)-binding Rossmann-fold domains"/>
    <property type="match status" value="1"/>
</dbReference>
<dbReference type="InterPro" id="IPR036291">
    <property type="entry name" value="NAD(P)-bd_dom_sf"/>
</dbReference>
<keyword evidence="15" id="KW-1185">Reference proteome</keyword>
<comment type="caution">
    <text evidence="14">The sequence shown here is derived from an EMBL/GenBank/DDBJ whole genome shotgun (WGS) entry which is preliminary data.</text>
</comment>
<name>A0A9P7Z8K4_9HELO</name>
<dbReference type="FunFam" id="3.40.50.720:FF:000131">
    <property type="entry name" value="Short-chain dehydrogenase/reductase 3"/>
    <property type="match status" value="1"/>
</dbReference>
<proteinExistence type="inferred from homology"/>
<sequence>MAPKPTCLRKSLAVVTSAATDPKLTGPILLASYFYSRRLQSILPSWLSTTAFFKTFALLFSFGLLRRISAKLSQWGLNNYRPDATFVKSEELIIITGGTSGIGALTALEFAKEEVKVVVLDLFPPKEPLPSGVMFYKCDITSTSQVAEAAEQIRMNHGDPTVLVNNAGVAYCRTILDQTEVNIRRTFEVNTIAHYWMVREFLPAMIKKNHGHVVTVASMASFVVHAQNTDYACTKASSQAFHEGLSSELVSRFDAPDVKTTIIHPTWTHTPMTGALTANSKFTELILEPELVATSIAAQVMSGRSAFLFLPPAVSFLGTIRAWPSWAQQMVRKKIGPQLAFYGGSDVQMPED</sequence>
<dbReference type="PANTHER" id="PTHR24322">
    <property type="entry name" value="PKSB"/>
    <property type="match status" value="1"/>
</dbReference>
<evidence type="ECO:0000256" key="13">
    <source>
        <dbReference type="SAM" id="Phobius"/>
    </source>
</evidence>
<dbReference type="EMBL" id="MU253775">
    <property type="protein sequence ID" value="KAG9247346.1"/>
    <property type="molecule type" value="Genomic_DNA"/>
</dbReference>
<dbReference type="PRINTS" id="PR00080">
    <property type="entry name" value="SDRFAMILY"/>
</dbReference>
<dbReference type="PANTHER" id="PTHR24322:SF736">
    <property type="entry name" value="RETINOL DEHYDROGENASE 10"/>
    <property type="match status" value="1"/>
</dbReference>
<dbReference type="OrthoDB" id="10253736at2759"/>